<dbReference type="Proteomes" id="UP000265955">
    <property type="component" value="Unassembled WGS sequence"/>
</dbReference>
<keyword evidence="3" id="KW-1185">Reference proteome</keyword>
<dbReference type="AlphaFoldDB" id="A0A3A3FR15"/>
<name>A0A3A3FR15_9BURK</name>
<comment type="caution">
    <text evidence="2">The sequence shown here is derived from an EMBL/GenBank/DDBJ whole genome shotgun (WGS) entry which is preliminary data.</text>
</comment>
<sequence>MPSTFSFTDMWHIIAGRCGTCGAKKEWDESECHGCHTPRNRYGRYLLGFGLTLGVLGVLILGLQA</sequence>
<evidence type="ECO:0000313" key="3">
    <source>
        <dbReference type="Proteomes" id="UP000265955"/>
    </source>
</evidence>
<gene>
    <name evidence="2" type="ORF">D3871_22910</name>
</gene>
<keyword evidence="1" id="KW-1133">Transmembrane helix</keyword>
<proteinExistence type="predicted"/>
<evidence type="ECO:0000313" key="2">
    <source>
        <dbReference type="EMBL" id="RJF96179.1"/>
    </source>
</evidence>
<dbReference type="EMBL" id="QYUO01000002">
    <property type="protein sequence ID" value="RJF96179.1"/>
    <property type="molecule type" value="Genomic_DNA"/>
</dbReference>
<accession>A0A3A3FR15</accession>
<reference evidence="3" key="1">
    <citation type="submission" date="2018-09" db="EMBL/GenBank/DDBJ databases">
        <authorList>
            <person name="Zhu H."/>
        </authorList>
    </citation>
    <scope>NUCLEOTIDE SEQUENCE [LARGE SCALE GENOMIC DNA]</scope>
    <source>
        <strain evidence="3">K1R23-30</strain>
    </source>
</reference>
<organism evidence="2 3">
    <name type="scientific">Noviherbaspirillum saxi</name>
    <dbReference type="NCBI Taxonomy" id="2320863"/>
    <lineage>
        <taxon>Bacteria</taxon>
        <taxon>Pseudomonadati</taxon>
        <taxon>Pseudomonadota</taxon>
        <taxon>Betaproteobacteria</taxon>
        <taxon>Burkholderiales</taxon>
        <taxon>Oxalobacteraceae</taxon>
        <taxon>Noviherbaspirillum</taxon>
    </lineage>
</organism>
<evidence type="ECO:0000256" key="1">
    <source>
        <dbReference type="SAM" id="Phobius"/>
    </source>
</evidence>
<protein>
    <submittedName>
        <fullName evidence="2">Uncharacterized protein</fullName>
    </submittedName>
</protein>
<keyword evidence="1" id="KW-0812">Transmembrane</keyword>
<feature type="transmembrane region" description="Helical" evidence="1">
    <location>
        <begin position="45"/>
        <end position="63"/>
    </location>
</feature>
<keyword evidence="1" id="KW-0472">Membrane</keyword>